<dbReference type="RefSeq" id="WP_282763395.1">
    <property type="nucleotide sequence ID" value="NZ_JASCTH010000019.1"/>
</dbReference>
<sequence>MRLIGLLGGMSWQSTAEYYRILNDLTHERLGGLHSARCVLYSVDFAAIETMQAEGRWDEAGAVLGEAARVLESAGADFVVLCTNTMHKVADVIEAAAGIPLLHLADTTAEAVKRRGVTTVGLLGTRFTMSEDFYRGRLAGHGLTVLVPSPEDQRLVSDIVYDELCLGVVRPESRDAYRRVIRDLVDAGAEGVIYGCTEIELLVDETDSSVPVFPTTRLHCEAAIDRALLPGTPRVSGLP</sequence>
<accession>A0ABT6WRJ8</accession>
<evidence type="ECO:0000256" key="2">
    <source>
        <dbReference type="ARBA" id="ARBA00023235"/>
    </source>
</evidence>
<dbReference type="PANTHER" id="PTHR21198">
    <property type="entry name" value="GLUTAMATE RACEMASE"/>
    <property type="match status" value="1"/>
</dbReference>
<dbReference type="InterPro" id="IPR018187">
    <property type="entry name" value="Asp/Glu_racemase_AS_1"/>
</dbReference>
<comment type="caution">
    <text evidence="3">The sequence shown here is derived from an EMBL/GenBank/DDBJ whole genome shotgun (WGS) entry which is preliminary data.</text>
</comment>
<dbReference type="Gene3D" id="3.40.50.1860">
    <property type="match status" value="2"/>
</dbReference>
<dbReference type="InterPro" id="IPR015942">
    <property type="entry name" value="Asp/Glu/hydantoin_racemase"/>
</dbReference>
<keyword evidence="2" id="KW-0413">Isomerase</keyword>
<dbReference type="NCBIfam" id="TIGR00035">
    <property type="entry name" value="asp_race"/>
    <property type="match status" value="1"/>
</dbReference>
<organism evidence="3 4">
    <name type="scientific">Actinoplanes sandaracinus</name>
    <dbReference type="NCBI Taxonomy" id="3045177"/>
    <lineage>
        <taxon>Bacteria</taxon>
        <taxon>Bacillati</taxon>
        <taxon>Actinomycetota</taxon>
        <taxon>Actinomycetes</taxon>
        <taxon>Micromonosporales</taxon>
        <taxon>Micromonosporaceae</taxon>
        <taxon>Actinoplanes</taxon>
    </lineage>
</organism>
<gene>
    <name evidence="3" type="ORF">QLQ12_27450</name>
</gene>
<name>A0ABT6WRJ8_9ACTN</name>
<protein>
    <submittedName>
        <fullName evidence="3">Aspartate/glutamate racemase family protein</fullName>
    </submittedName>
</protein>
<dbReference type="EMBL" id="JASCTH010000019">
    <property type="protein sequence ID" value="MDI6102360.1"/>
    <property type="molecule type" value="Genomic_DNA"/>
</dbReference>
<keyword evidence="4" id="KW-1185">Reference proteome</keyword>
<dbReference type="PROSITE" id="PS00923">
    <property type="entry name" value="ASP_GLU_RACEMASE_1"/>
    <property type="match status" value="1"/>
</dbReference>
<dbReference type="Proteomes" id="UP001241758">
    <property type="component" value="Unassembled WGS sequence"/>
</dbReference>
<comment type="similarity">
    <text evidence="1">Belongs to the aspartate/glutamate racemases family.</text>
</comment>
<dbReference type="InterPro" id="IPR004380">
    <property type="entry name" value="Asp_race"/>
</dbReference>
<evidence type="ECO:0000313" key="3">
    <source>
        <dbReference type="EMBL" id="MDI6102360.1"/>
    </source>
</evidence>
<proteinExistence type="inferred from homology"/>
<dbReference type="InterPro" id="IPR001920">
    <property type="entry name" value="Asp/Glu_race"/>
</dbReference>
<reference evidence="3 4" key="1">
    <citation type="submission" date="2023-05" db="EMBL/GenBank/DDBJ databases">
        <title>Actinoplanes sp. NEAU-A12 genome sequencing.</title>
        <authorList>
            <person name="Wang Z.-S."/>
        </authorList>
    </citation>
    <scope>NUCLEOTIDE SEQUENCE [LARGE SCALE GENOMIC DNA]</scope>
    <source>
        <strain evidence="3 4">NEAU-A12</strain>
    </source>
</reference>
<dbReference type="SUPFAM" id="SSF53681">
    <property type="entry name" value="Aspartate/glutamate racemase"/>
    <property type="match status" value="2"/>
</dbReference>
<dbReference type="PANTHER" id="PTHR21198:SF7">
    <property type="entry name" value="ASPARTATE-GLUTAMATE RACEMASE FAMILY"/>
    <property type="match status" value="1"/>
</dbReference>
<evidence type="ECO:0000256" key="1">
    <source>
        <dbReference type="ARBA" id="ARBA00007847"/>
    </source>
</evidence>
<dbReference type="Pfam" id="PF01177">
    <property type="entry name" value="Asp_Glu_race"/>
    <property type="match status" value="1"/>
</dbReference>
<evidence type="ECO:0000313" key="4">
    <source>
        <dbReference type="Proteomes" id="UP001241758"/>
    </source>
</evidence>